<accession>A0ACB7EMI6</accession>
<evidence type="ECO:0000313" key="2">
    <source>
        <dbReference type="Proteomes" id="UP000805704"/>
    </source>
</evidence>
<dbReference type="EMBL" id="CM024792">
    <property type="protein sequence ID" value="KAG8003139.1"/>
    <property type="molecule type" value="Genomic_DNA"/>
</dbReference>
<reference evidence="1" key="1">
    <citation type="submission" date="2020-04" db="EMBL/GenBank/DDBJ databases">
        <title>A chromosome-scale assembly and high-density genetic map of the yellow drum (Nibea albiflora) genome.</title>
        <authorList>
            <person name="Xu D."/>
            <person name="Zhang W."/>
            <person name="Chen R."/>
            <person name="Tan P."/>
            <person name="Wang L."/>
            <person name="Song H."/>
            <person name="Tian L."/>
            <person name="Zhu Q."/>
            <person name="Wang B."/>
        </authorList>
    </citation>
    <scope>NUCLEOTIDE SEQUENCE</scope>
    <source>
        <strain evidence="1">ZJHYS-2018</strain>
    </source>
</reference>
<comment type="caution">
    <text evidence="1">The sequence shown here is derived from an EMBL/GenBank/DDBJ whole genome shotgun (WGS) entry which is preliminary data.</text>
</comment>
<sequence>MASVKTITQVRPVHKGVRSNIPFLDSDPDAFLIRYQEDFKPFSIERPKPFNLVTAEVFPKNLRNFNENLTEMMESYKPHSVPQVTYIPRWTKWKTNFKMHAGPGQMNSFTTQYQDDSRPRPFQLPLLPCRPPSVIKKPVQGEKLPESSCQASYIPHHIAPVVKARVKHLEEGSAAIRVDERQHNFVSDYSTNFQGARGSPAQSLIKLIHTTPPVHLPKSDLITKSHVQFSSPHLSGLYYTTTSKEDYSKKDAVRPRAIVHQPSNTPKRPGMTLSSIKSFMLELDGPADAAFTGGEVVSGQVVLDLRRDTRVHSMKVQGRGVATAHWLENRGMNSVYNDYTSKITYFRKRQHLIRGQW</sequence>
<dbReference type="Proteomes" id="UP000805704">
    <property type="component" value="Chromosome 4"/>
</dbReference>
<name>A0ACB7EMI6_NIBAL</name>
<protein>
    <submittedName>
        <fullName evidence="1">Uncharacterized protein</fullName>
    </submittedName>
</protein>
<evidence type="ECO:0000313" key="1">
    <source>
        <dbReference type="EMBL" id="KAG8003139.1"/>
    </source>
</evidence>
<keyword evidence="2" id="KW-1185">Reference proteome</keyword>
<gene>
    <name evidence="1" type="ORF">GBF38_007509</name>
</gene>
<proteinExistence type="predicted"/>
<organism evidence="1 2">
    <name type="scientific">Nibea albiflora</name>
    <name type="common">Yellow drum</name>
    <name type="synonym">Corvina albiflora</name>
    <dbReference type="NCBI Taxonomy" id="240163"/>
    <lineage>
        <taxon>Eukaryota</taxon>
        <taxon>Metazoa</taxon>
        <taxon>Chordata</taxon>
        <taxon>Craniata</taxon>
        <taxon>Vertebrata</taxon>
        <taxon>Euteleostomi</taxon>
        <taxon>Actinopterygii</taxon>
        <taxon>Neopterygii</taxon>
        <taxon>Teleostei</taxon>
        <taxon>Neoteleostei</taxon>
        <taxon>Acanthomorphata</taxon>
        <taxon>Eupercaria</taxon>
        <taxon>Sciaenidae</taxon>
        <taxon>Nibea</taxon>
    </lineage>
</organism>